<reference evidence="1 2" key="1">
    <citation type="journal article" date="2015" name="Genome Biol.">
        <title>Comparative genomics of Steinernema reveals deeply conserved gene regulatory networks.</title>
        <authorList>
            <person name="Dillman A.R."/>
            <person name="Macchietto M."/>
            <person name="Porter C.F."/>
            <person name="Rogers A."/>
            <person name="Williams B."/>
            <person name="Antoshechkin I."/>
            <person name="Lee M.M."/>
            <person name="Goodwin Z."/>
            <person name="Lu X."/>
            <person name="Lewis E.E."/>
            <person name="Goodrich-Blair H."/>
            <person name="Stock S.P."/>
            <person name="Adams B.J."/>
            <person name="Sternberg P.W."/>
            <person name="Mortazavi A."/>
        </authorList>
    </citation>
    <scope>NUCLEOTIDE SEQUENCE [LARGE SCALE GENOMIC DNA]</scope>
    <source>
        <strain evidence="1 2">ALL</strain>
    </source>
</reference>
<dbReference type="Proteomes" id="UP000298663">
    <property type="component" value="Unassembled WGS sequence"/>
</dbReference>
<comment type="caution">
    <text evidence="1">The sequence shown here is derived from an EMBL/GenBank/DDBJ whole genome shotgun (WGS) entry which is preliminary data.</text>
</comment>
<organism evidence="1 2">
    <name type="scientific">Steinernema carpocapsae</name>
    <name type="common">Entomopathogenic nematode</name>
    <dbReference type="NCBI Taxonomy" id="34508"/>
    <lineage>
        <taxon>Eukaryota</taxon>
        <taxon>Metazoa</taxon>
        <taxon>Ecdysozoa</taxon>
        <taxon>Nematoda</taxon>
        <taxon>Chromadorea</taxon>
        <taxon>Rhabditida</taxon>
        <taxon>Tylenchina</taxon>
        <taxon>Panagrolaimomorpha</taxon>
        <taxon>Strongyloidoidea</taxon>
        <taxon>Steinernematidae</taxon>
        <taxon>Steinernema</taxon>
    </lineage>
</organism>
<name>A0A4U5MTY6_STECR</name>
<protein>
    <submittedName>
        <fullName evidence="1">Uncharacterized protein</fullName>
    </submittedName>
</protein>
<accession>A0A4U5MTY6</accession>
<keyword evidence="2" id="KW-1185">Reference proteome</keyword>
<gene>
    <name evidence="1" type="ORF">L596_020581</name>
</gene>
<evidence type="ECO:0000313" key="1">
    <source>
        <dbReference type="EMBL" id="TKR73246.1"/>
    </source>
</evidence>
<proteinExistence type="predicted"/>
<reference evidence="1 2" key="2">
    <citation type="journal article" date="2019" name="G3 (Bethesda)">
        <title>Hybrid Assembly of the Genome of the Entomopathogenic Nematode Steinernema carpocapsae Identifies the X-Chromosome.</title>
        <authorList>
            <person name="Serra L."/>
            <person name="Macchietto M."/>
            <person name="Macias-Munoz A."/>
            <person name="McGill C.J."/>
            <person name="Rodriguez I.M."/>
            <person name="Rodriguez B."/>
            <person name="Murad R."/>
            <person name="Mortazavi A."/>
        </authorList>
    </citation>
    <scope>NUCLEOTIDE SEQUENCE [LARGE SCALE GENOMIC DNA]</scope>
    <source>
        <strain evidence="1 2">ALL</strain>
    </source>
</reference>
<sequence>MGILLRKSDRRPRTASQFSRCRLLKKSLAGPSNSYGRYVHKNGFSFGGFLGGGAGAGTGAGGKIDDASLGGTLQGVGSGVGTGAGAAVINIDESKIPDIAAALKVPVDVVTKCLVAKRKLDLAALNLATGFGIEALKTAIGGVGALIGLGANLFGAGMNTFGNAIKGLGGFGAGLSERLGGGTGFGGTGGAGMTGGATGGATGDSTGSVGSGINGISTGVGGTTESAGSGINGDVATIADIDESKIPDIAAALKVPVDVVLKCLVAKGKLDLAALQLATGISVGALKAGISGIGALIGMEANLFGAGVNLFENAIKGGLGGFGSLAGGLGGGLSGGLKSGFEGSEGAGIVGGPTGGTTGDLTESLGGATGDLTESAGSGISAISPSMGGATGDFKGACGGFTGATGGLTEGLSGGAGAAIGSVVDIDESKIPSIAAALKVPVDVVTKCLVAKGKLDLAALNLATGLGMGALKTAIGGVGALIGLGANLFGAGINTFGNAIKGLGGFGAGLSERLGGGTGFGGTGGAGMTGGATGGATGDSTGSVGSGINGISTGVGGTTESAGSGINGDVATIADIDESKIPDIAAALKVPVDVVIKCLVAKGKLDLAALKLATGISVGALKAGISGIGALLGLGANLFKTGLNIFGNAAHTMGQLIALPVGIGAAQISQALKIPESVVESSMKGGSLDVESLSASTGKAPSDILKGLFQLTGGAGFQFGPFSASFGAGAGSNVGSLGSNLGAGIGSGLDAGIGGTLGGAGSAVTGLTESAGGTLGGTLKGLGGTSSQPIAVGAGGRRYVHYYFL</sequence>
<dbReference type="AlphaFoldDB" id="A0A4U5MTY6"/>
<dbReference type="EMBL" id="AZBU02000006">
    <property type="protein sequence ID" value="TKR73246.1"/>
    <property type="molecule type" value="Genomic_DNA"/>
</dbReference>
<evidence type="ECO:0000313" key="2">
    <source>
        <dbReference type="Proteomes" id="UP000298663"/>
    </source>
</evidence>